<dbReference type="Proteomes" id="UP000281128">
    <property type="component" value="Unassembled WGS sequence"/>
</dbReference>
<reference evidence="1 2" key="1">
    <citation type="submission" date="2018-09" db="EMBL/GenBank/DDBJ databases">
        <title>Roseovarius spongiae sp. nov., isolated from a marine sponge.</title>
        <authorList>
            <person name="Zhuang L."/>
            <person name="Luo L."/>
        </authorList>
    </citation>
    <scope>NUCLEOTIDE SEQUENCE [LARGE SCALE GENOMIC DNA]</scope>
    <source>
        <strain evidence="1 2">HN-E21</strain>
    </source>
</reference>
<dbReference type="RefSeq" id="WP_121166349.1">
    <property type="nucleotide sequence ID" value="NZ_RAPE01000002.1"/>
</dbReference>
<organism evidence="1 2">
    <name type="scientific">Roseovarius spongiae</name>
    <dbReference type="NCBI Taxonomy" id="2320272"/>
    <lineage>
        <taxon>Bacteria</taxon>
        <taxon>Pseudomonadati</taxon>
        <taxon>Pseudomonadota</taxon>
        <taxon>Alphaproteobacteria</taxon>
        <taxon>Rhodobacterales</taxon>
        <taxon>Roseobacteraceae</taxon>
        <taxon>Roseovarius</taxon>
    </lineage>
</organism>
<evidence type="ECO:0000313" key="1">
    <source>
        <dbReference type="EMBL" id="RKF15159.1"/>
    </source>
</evidence>
<name>A0A3A8AU37_9RHOB</name>
<accession>A0A3A8AU37</accession>
<keyword evidence="2" id="KW-1185">Reference proteome</keyword>
<dbReference type="EMBL" id="RAPE01000002">
    <property type="protein sequence ID" value="RKF15159.1"/>
    <property type="molecule type" value="Genomic_DNA"/>
</dbReference>
<evidence type="ECO:0000313" key="2">
    <source>
        <dbReference type="Proteomes" id="UP000281128"/>
    </source>
</evidence>
<protein>
    <submittedName>
        <fullName evidence="1">Uncharacterized protein</fullName>
    </submittedName>
</protein>
<proteinExistence type="predicted"/>
<gene>
    <name evidence="1" type="ORF">D6850_09965</name>
</gene>
<sequence length="72" mass="7732">MTIQGLDAAMIAAHERHDGPALVRLYTQAADQANDPDAAGFFLTHAYVFALEAGAREARALHARLKAAGREE</sequence>
<dbReference type="AlphaFoldDB" id="A0A3A8AU37"/>
<comment type="caution">
    <text evidence="1">The sequence shown here is derived from an EMBL/GenBank/DDBJ whole genome shotgun (WGS) entry which is preliminary data.</text>
</comment>